<feature type="domain" description="NADH:flavin oxidoreductase/NADH oxidase N-terminal" evidence="4">
    <location>
        <begin position="4"/>
        <end position="339"/>
    </location>
</feature>
<dbReference type="GO" id="GO:0010181">
    <property type="term" value="F:FMN binding"/>
    <property type="evidence" value="ECO:0007669"/>
    <property type="project" value="InterPro"/>
</dbReference>
<evidence type="ECO:0000256" key="1">
    <source>
        <dbReference type="ARBA" id="ARBA00001917"/>
    </source>
</evidence>
<protein>
    <submittedName>
        <fullName evidence="5">Alkene reductase</fullName>
    </submittedName>
    <submittedName>
        <fullName evidence="6">N-ethylmaleimide reductase</fullName>
    </submittedName>
</protein>
<keyword evidence="7" id="KW-1185">Reference proteome</keyword>
<dbReference type="EMBL" id="VUOL01000021">
    <property type="protein sequence ID" value="KAA2226539.1"/>
    <property type="molecule type" value="Genomic_DNA"/>
</dbReference>
<evidence type="ECO:0000256" key="3">
    <source>
        <dbReference type="ARBA" id="ARBA00023002"/>
    </source>
</evidence>
<keyword evidence="3" id="KW-0560">Oxidoreductase</keyword>
<dbReference type="RefSeq" id="WP_090290550.1">
    <property type="nucleotide sequence ID" value="NZ_BMNU01000017.1"/>
</dbReference>
<proteinExistence type="inferred from homology"/>
<name>A0A5B2UKG0_9PSED</name>
<dbReference type="NCBIfam" id="NF007899">
    <property type="entry name" value="PRK10605.1"/>
    <property type="match status" value="1"/>
</dbReference>
<reference evidence="6 7" key="1">
    <citation type="submission" date="2016-10" db="EMBL/GenBank/DDBJ databases">
        <authorList>
            <person name="Varghese N."/>
            <person name="Submissions S."/>
        </authorList>
    </citation>
    <scope>NUCLEOTIDE SEQUENCE [LARGE SCALE GENOMIC DNA]</scope>
    <source>
        <strain evidence="6 7">BS2771</strain>
    </source>
</reference>
<dbReference type="OrthoDB" id="8523426at2"/>
<evidence type="ECO:0000256" key="2">
    <source>
        <dbReference type="ARBA" id="ARBA00005979"/>
    </source>
</evidence>
<evidence type="ECO:0000313" key="6">
    <source>
        <dbReference type="EMBL" id="SDU82158.1"/>
    </source>
</evidence>
<accession>A0A5B2UKG0</accession>
<dbReference type="Proteomes" id="UP000325296">
    <property type="component" value="Unassembled WGS sequence"/>
</dbReference>
<dbReference type="FunFam" id="3.20.20.70:FF:000059">
    <property type="entry name" value="N-ethylmaleimide reductase, FMN-linked"/>
    <property type="match status" value="1"/>
</dbReference>
<evidence type="ECO:0000313" key="7">
    <source>
        <dbReference type="Proteomes" id="UP000199620"/>
    </source>
</evidence>
<dbReference type="PANTHER" id="PTHR22893:SF91">
    <property type="entry name" value="NADPH DEHYDROGENASE 2-RELATED"/>
    <property type="match status" value="1"/>
</dbReference>
<evidence type="ECO:0000259" key="4">
    <source>
        <dbReference type="Pfam" id="PF00724"/>
    </source>
</evidence>
<dbReference type="GO" id="GO:0016628">
    <property type="term" value="F:oxidoreductase activity, acting on the CH-CH group of donors, NAD or NADP as acceptor"/>
    <property type="evidence" value="ECO:0007669"/>
    <property type="project" value="UniProtKB-ARBA"/>
</dbReference>
<organism evidence="5 8">
    <name type="scientific">Pseudomonas brenneri</name>
    <dbReference type="NCBI Taxonomy" id="129817"/>
    <lineage>
        <taxon>Bacteria</taxon>
        <taxon>Pseudomonadati</taxon>
        <taxon>Pseudomonadota</taxon>
        <taxon>Gammaproteobacteria</taxon>
        <taxon>Pseudomonadales</taxon>
        <taxon>Pseudomonadaceae</taxon>
        <taxon>Pseudomonas</taxon>
    </lineage>
</organism>
<dbReference type="PANTHER" id="PTHR22893">
    <property type="entry name" value="NADH OXIDOREDUCTASE-RELATED"/>
    <property type="match status" value="1"/>
</dbReference>
<dbReference type="InterPro" id="IPR001155">
    <property type="entry name" value="OxRdtase_FMN_N"/>
</dbReference>
<gene>
    <name evidence="5" type="ORF">F1720_25990</name>
    <name evidence="6" type="ORF">SAMN04490181_0053</name>
</gene>
<dbReference type="Pfam" id="PF00724">
    <property type="entry name" value="Oxidored_FMN"/>
    <property type="match status" value="1"/>
</dbReference>
<sequence length="364" mass="39066">MSKKLYSPLPVGPVLLPNRLVMAPMTRSRAAQPGDIPVEINATYYAQRASAGLIISEGTQVSRQGQGYAYTPGIFSPEQLAGWRTVTDAVHAAGGRIAAQLWHVGRMSHGSMQLEGEKPLAPSAITAKAQVFVSDMKGGGTMAPAAEPREMTVQDFKQVRQEFVQAARAALSAGFDLVEMHGANGYLFDQFLATGSNRRTDHYGGSVENRARFLLETLDAMIAVVGAERIGLRLSPWGSINDIQDDEPEAMTLYLAGQLQQRGLAYLHIAEWEWAGGAPYPQGFRERLRAAFNGPLIVCGNYDGARAEAILQAGLADAVAIGRPFIANPDLVQRIHEGASLSVADQSTFYGGGAAGYIDYPTLS</sequence>
<comment type="similarity">
    <text evidence="2">Belongs to the NADH:flavin oxidoreductase/NADH oxidase family.</text>
</comment>
<dbReference type="Proteomes" id="UP000199620">
    <property type="component" value="Chromosome I"/>
</dbReference>
<comment type="cofactor">
    <cofactor evidence="1">
        <name>FMN</name>
        <dbReference type="ChEBI" id="CHEBI:58210"/>
    </cofactor>
</comment>
<evidence type="ECO:0000313" key="8">
    <source>
        <dbReference type="Proteomes" id="UP000325296"/>
    </source>
</evidence>
<dbReference type="InterPro" id="IPR013785">
    <property type="entry name" value="Aldolase_TIM"/>
</dbReference>
<dbReference type="CDD" id="cd02933">
    <property type="entry name" value="OYE_like_FMN"/>
    <property type="match status" value="1"/>
</dbReference>
<evidence type="ECO:0000313" key="5">
    <source>
        <dbReference type="EMBL" id="KAA2226539.1"/>
    </source>
</evidence>
<dbReference type="GO" id="GO:0005829">
    <property type="term" value="C:cytosol"/>
    <property type="evidence" value="ECO:0007669"/>
    <property type="project" value="UniProtKB-ARBA"/>
</dbReference>
<dbReference type="AlphaFoldDB" id="A0A5B2UKG0"/>
<dbReference type="InterPro" id="IPR045247">
    <property type="entry name" value="Oye-like"/>
</dbReference>
<reference evidence="5 8" key="2">
    <citation type="submission" date="2019-09" db="EMBL/GenBank/DDBJ databases">
        <title>Draft genome sequence of Pseudomonas brenneri CCUG 51514(T).</title>
        <authorList>
            <person name="Tunovic T."/>
            <person name="Pineiro-Iglesias B."/>
            <person name="Unosson C."/>
            <person name="Inganas E."/>
            <person name="Ohlen M."/>
            <person name="Cardew S."/>
            <person name="Jensie-Markopoulos S."/>
            <person name="Salva-Serra F."/>
            <person name="Jaen-Luchoro D."/>
            <person name="Svensson-Stadler L."/>
            <person name="Chun J."/>
            <person name="Moore E."/>
        </authorList>
    </citation>
    <scope>NUCLEOTIDE SEQUENCE [LARGE SCALE GENOMIC DNA]</scope>
    <source>
        <strain evidence="5 8">CCUG 51514</strain>
    </source>
</reference>
<dbReference type="EMBL" id="LT629800">
    <property type="protein sequence ID" value="SDU82158.1"/>
    <property type="molecule type" value="Genomic_DNA"/>
</dbReference>
<dbReference type="SUPFAM" id="SSF51395">
    <property type="entry name" value="FMN-linked oxidoreductases"/>
    <property type="match status" value="1"/>
</dbReference>
<dbReference type="Gene3D" id="3.20.20.70">
    <property type="entry name" value="Aldolase class I"/>
    <property type="match status" value="1"/>
</dbReference>